<dbReference type="NCBIfam" id="TIGR02191">
    <property type="entry name" value="RNaseIII"/>
    <property type="match status" value="1"/>
</dbReference>
<dbReference type="GO" id="GO:0046872">
    <property type="term" value="F:metal ion binding"/>
    <property type="evidence" value="ECO:0007669"/>
    <property type="project" value="UniProtKB-KW"/>
</dbReference>
<dbReference type="CDD" id="cd10845">
    <property type="entry name" value="DSRM_RNAse_III_family"/>
    <property type="match status" value="1"/>
</dbReference>
<keyword evidence="13 15" id="KW-0460">Magnesium</keyword>
<dbReference type="GO" id="GO:0004525">
    <property type="term" value="F:ribonuclease III activity"/>
    <property type="evidence" value="ECO:0007669"/>
    <property type="project" value="UniProtKB-UniRule"/>
</dbReference>
<keyword evidence="7 15" id="KW-0507">mRNA processing</keyword>
<reference evidence="18" key="1">
    <citation type="journal article" date="2012" name="Science">
        <title>Fermentation, hydrogen, and sulfur metabolism in multiple uncultivated bacterial phyla.</title>
        <authorList>
            <person name="Wrighton K.C."/>
            <person name="Thomas B.C."/>
            <person name="Sharon I."/>
            <person name="Miller C.S."/>
            <person name="Castelle C.J."/>
            <person name="VerBerkmoes N.C."/>
            <person name="Wilkins M.J."/>
            <person name="Hettich R.L."/>
            <person name="Lipton M.S."/>
            <person name="Williams K.H."/>
            <person name="Long P.E."/>
            <person name="Banfield J.F."/>
        </authorList>
    </citation>
    <scope>NUCLEOTIDE SEQUENCE [LARGE SCALE GENOMIC DNA]</scope>
</reference>
<dbReference type="CDD" id="cd00593">
    <property type="entry name" value="RIBOc"/>
    <property type="match status" value="1"/>
</dbReference>
<dbReference type="Pfam" id="PF14622">
    <property type="entry name" value="Ribonucleas_3_3"/>
    <property type="match status" value="1"/>
</dbReference>
<evidence type="ECO:0000256" key="15">
    <source>
        <dbReference type="HAMAP-Rule" id="MF_00104"/>
    </source>
</evidence>
<feature type="active site" evidence="15">
    <location>
        <position position="62"/>
    </location>
</feature>
<keyword evidence="12 15" id="KW-0378">Hydrolase</keyword>
<name>K1XW41_9BACT</name>
<dbReference type="SUPFAM" id="SSF54768">
    <property type="entry name" value="dsRNA-binding domain-like"/>
    <property type="match status" value="1"/>
</dbReference>
<evidence type="ECO:0000259" key="17">
    <source>
        <dbReference type="PROSITE" id="PS50142"/>
    </source>
</evidence>
<keyword evidence="15" id="KW-0699">rRNA-binding</keyword>
<evidence type="ECO:0000256" key="14">
    <source>
        <dbReference type="ARBA" id="ARBA00022884"/>
    </source>
</evidence>
<dbReference type="Gene3D" id="1.10.1520.10">
    <property type="entry name" value="Ribonuclease III domain"/>
    <property type="match status" value="1"/>
</dbReference>
<evidence type="ECO:0000256" key="13">
    <source>
        <dbReference type="ARBA" id="ARBA00022842"/>
    </source>
</evidence>
<protein>
    <recommendedName>
        <fullName evidence="15">Ribonuclease 3</fullName>
        <ecNumber evidence="15">3.1.26.3</ecNumber>
    </recommendedName>
    <alternativeName>
        <fullName evidence="15">Ribonuclease III</fullName>
        <shortName evidence="15">RNase III</shortName>
    </alternativeName>
</protein>
<comment type="similarity">
    <text evidence="3">Belongs to the ribonuclease III family.</text>
</comment>
<dbReference type="AlphaFoldDB" id="K1XW41"/>
<evidence type="ECO:0000256" key="6">
    <source>
        <dbReference type="ARBA" id="ARBA00022552"/>
    </source>
</evidence>
<evidence type="ECO:0000259" key="16">
    <source>
        <dbReference type="PROSITE" id="PS50137"/>
    </source>
</evidence>
<dbReference type="InterPro" id="IPR011907">
    <property type="entry name" value="RNase_III"/>
</dbReference>
<keyword evidence="10 15" id="KW-0479">Metal-binding</keyword>
<dbReference type="InterPro" id="IPR014720">
    <property type="entry name" value="dsRBD_dom"/>
</dbReference>
<dbReference type="GO" id="GO:0019843">
    <property type="term" value="F:rRNA binding"/>
    <property type="evidence" value="ECO:0007669"/>
    <property type="project" value="UniProtKB-KW"/>
</dbReference>
<sequence>MAKLVSISNKAFEEKIETFVSSLEIPFGTITHYCLAFVHRSVLNENIIRVSESNERLEFLGDAVLELITTELLFHAFPDKPEWELTDIRSALVRGKNLAAIGLTLGLPEYILLSKGEELAGGSTNPYIVANTFEAFLGALYLDLGYAHAKAFVEKYVLTTLPDILSLQLHVDPKSHLQEISQARYSTTPTYEVIRESGSDHSKSYTVSAAIGLVQVGTGTGTSKKKAQQEAAENALSRQKIWEKELKG</sequence>
<proteinExistence type="inferred from homology"/>
<keyword evidence="9 15" id="KW-0540">Nuclease</keyword>
<feature type="binding site" evidence="15">
    <location>
        <position position="131"/>
    </location>
    <ligand>
        <name>Mg(2+)</name>
        <dbReference type="ChEBI" id="CHEBI:18420"/>
    </ligand>
</feature>
<dbReference type="GO" id="GO:0008033">
    <property type="term" value="P:tRNA processing"/>
    <property type="evidence" value="ECO:0007669"/>
    <property type="project" value="UniProtKB-KW"/>
</dbReference>
<comment type="subcellular location">
    <subcellularLocation>
        <location evidence="2 15">Cytoplasm</location>
    </subcellularLocation>
</comment>
<dbReference type="InterPro" id="IPR000999">
    <property type="entry name" value="RNase_III_dom"/>
</dbReference>
<dbReference type="SMART" id="SM00358">
    <property type="entry name" value="DSRM"/>
    <property type="match status" value="1"/>
</dbReference>
<dbReference type="Pfam" id="PF00035">
    <property type="entry name" value="dsrm"/>
    <property type="match status" value="1"/>
</dbReference>
<dbReference type="PROSITE" id="PS50142">
    <property type="entry name" value="RNASE_3_2"/>
    <property type="match status" value="1"/>
</dbReference>
<comment type="subunit">
    <text evidence="4 15">Homodimer.</text>
</comment>
<dbReference type="PANTHER" id="PTHR11207">
    <property type="entry name" value="RIBONUCLEASE III"/>
    <property type="match status" value="1"/>
</dbReference>
<evidence type="ECO:0000256" key="7">
    <source>
        <dbReference type="ARBA" id="ARBA00022664"/>
    </source>
</evidence>
<dbReference type="EC" id="3.1.26.3" evidence="15"/>
<dbReference type="HAMAP" id="MF_00104">
    <property type="entry name" value="RNase_III"/>
    <property type="match status" value="1"/>
</dbReference>
<keyword evidence="14 15" id="KW-0694">RNA-binding</keyword>
<feature type="active site" evidence="15">
    <location>
        <position position="134"/>
    </location>
</feature>
<dbReference type="PANTHER" id="PTHR11207:SF0">
    <property type="entry name" value="RIBONUCLEASE 3"/>
    <property type="match status" value="1"/>
</dbReference>
<evidence type="ECO:0000256" key="5">
    <source>
        <dbReference type="ARBA" id="ARBA00022490"/>
    </source>
</evidence>
<keyword evidence="8 15" id="KW-0819">tRNA processing</keyword>
<dbReference type="GO" id="GO:0003725">
    <property type="term" value="F:double-stranded RNA binding"/>
    <property type="evidence" value="ECO:0007669"/>
    <property type="project" value="TreeGrafter"/>
</dbReference>
<keyword evidence="6 15" id="KW-0698">rRNA processing</keyword>
<gene>
    <name evidence="15" type="primary">rnc</name>
    <name evidence="18" type="ORF">ACD_78C00391G0002</name>
</gene>
<accession>K1XW41</accession>
<evidence type="ECO:0000256" key="3">
    <source>
        <dbReference type="ARBA" id="ARBA00010183"/>
    </source>
</evidence>
<evidence type="ECO:0000256" key="2">
    <source>
        <dbReference type="ARBA" id="ARBA00004496"/>
    </source>
</evidence>
<evidence type="ECO:0000256" key="11">
    <source>
        <dbReference type="ARBA" id="ARBA00022759"/>
    </source>
</evidence>
<dbReference type="GO" id="GO:0042802">
    <property type="term" value="F:identical protein binding"/>
    <property type="evidence" value="ECO:0007669"/>
    <property type="project" value="UniProtKB-ARBA"/>
</dbReference>
<keyword evidence="5 15" id="KW-0963">Cytoplasm</keyword>
<comment type="caution">
    <text evidence="18">The sequence shown here is derived from an EMBL/GenBank/DDBJ whole genome shotgun (WGS) entry which is preliminary data.</text>
</comment>
<evidence type="ECO:0000256" key="1">
    <source>
        <dbReference type="ARBA" id="ARBA00000109"/>
    </source>
</evidence>
<evidence type="ECO:0000256" key="10">
    <source>
        <dbReference type="ARBA" id="ARBA00022723"/>
    </source>
</evidence>
<dbReference type="GO" id="GO:0006397">
    <property type="term" value="P:mRNA processing"/>
    <property type="evidence" value="ECO:0007669"/>
    <property type="project" value="UniProtKB-UniRule"/>
</dbReference>
<feature type="domain" description="RNase III" evidence="17">
    <location>
        <begin position="16"/>
        <end position="145"/>
    </location>
</feature>
<evidence type="ECO:0000313" key="18">
    <source>
        <dbReference type="EMBL" id="EKD29472.1"/>
    </source>
</evidence>
<dbReference type="EMBL" id="AMFJ01034391">
    <property type="protein sequence ID" value="EKD29472.1"/>
    <property type="molecule type" value="Genomic_DNA"/>
</dbReference>
<dbReference type="GO" id="GO:0010468">
    <property type="term" value="P:regulation of gene expression"/>
    <property type="evidence" value="ECO:0007669"/>
    <property type="project" value="TreeGrafter"/>
</dbReference>
<dbReference type="GO" id="GO:0005737">
    <property type="term" value="C:cytoplasm"/>
    <property type="evidence" value="ECO:0007669"/>
    <property type="project" value="UniProtKB-SubCell"/>
</dbReference>
<comment type="function">
    <text evidence="15">Digests double-stranded RNA. Involved in the processing of primary rRNA transcript to yield the immediate precursors to the large and small rRNAs (23S and 16S). Processes some mRNAs, and tRNAs when they are encoded in the rRNA operon. Processes pre-crRNA and tracrRNA of type II CRISPR loci if present in the organism.</text>
</comment>
<comment type="catalytic activity">
    <reaction evidence="1 15">
        <text>Endonucleolytic cleavage to 5'-phosphomonoester.</text>
        <dbReference type="EC" id="3.1.26.3"/>
    </reaction>
</comment>
<dbReference type="InterPro" id="IPR036389">
    <property type="entry name" value="RNase_III_sf"/>
</dbReference>
<dbReference type="SMART" id="SM00535">
    <property type="entry name" value="RIBOc"/>
    <property type="match status" value="1"/>
</dbReference>
<feature type="binding site" evidence="15">
    <location>
        <position position="134"/>
    </location>
    <ligand>
        <name>Mg(2+)</name>
        <dbReference type="ChEBI" id="CHEBI:18420"/>
    </ligand>
</feature>
<evidence type="ECO:0000256" key="4">
    <source>
        <dbReference type="ARBA" id="ARBA00011738"/>
    </source>
</evidence>
<dbReference type="PROSITE" id="PS50137">
    <property type="entry name" value="DS_RBD"/>
    <property type="match status" value="1"/>
</dbReference>
<feature type="binding site" evidence="15">
    <location>
        <position position="58"/>
    </location>
    <ligand>
        <name>Mg(2+)</name>
        <dbReference type="ChEBI" id="CHEBI:18420"/>
    </ligand>
</feature>
<dbReference type="FunFam" id="3.30.160.20:FF:000003">
    <property type="entry name" value="Ribonuclease 3"/>
    <property type="match status" value="1"/>
</dbReference>
<evidence type="ECO:0000256" key="9">
    <source>
        <dbReference type="ARBA" id="ARBA00022722"/>
    </source>
</evidence>
<evidence type="ECO:0000256" key="12">
    <source>
        <dbReference type="ARBA" id="ARBA00022801"/>
    </source>
</evidence>
<evidence type="ECO:0000256" key="8">
    <source>
        <dbReference type="ARBA" id="ARBA00022694"/>
    </source>
</evidence>
<dbReference type="PROSITE" id="PS00517">
    <property type="entry name" value="RNASE_3_1"/>
    <property type="match status" value="1"/>
</dbReference>
<dbReference type="FunFam" id="1.10.1520.10:FF:000001">
    <property type="entry name" value="Ribonuclease 3"/>
    <property type="match status" value="1"/>
</dbReference>
<feature type="domain" description="DRBM" evidence="16">
    <location>
        <begin position="172"/>
        <end position="241"/>
    </location>
</feature>
<dbReference type="Gene3D" id="3.30.160.20">
    <property type="match status" value="1"/>
</dbReference>
<dbReference type="SUPFAM" id="SSF69065">
    <property type="entry name" value="RNase III domain-like"/>
    <property type="match status" value="1"/>
</dbReference>
<organism evidence="18">
    <name type="scientific">uncultured bacterium</name>
    <name type="common">gcode 4</name>
    <dbReference type="NCBI Taxonomy" id="1234023"/>
    <lineage>
        <taxon>Bacteria</taxon>
        <taxon>environmental samples</taxon>
    </lineage>
</organism>
<comment type="cofactor">
    <cofactor evidence="15">
        <name>Mg(2+)</name>
        <dbReference type="ChEBI" id="CHEBI:18420"/>
    </cofactor>
</comment>
<dbReference type="GO" id="GO:0006364">
    <property type="term" value="P:rRNA processing"/>
    <property type="evidence" value="ECO:0007669"/>
    <property type="project" value="UniProtKB-UniRule"/>
</dbReference>
<keyword evidence="11 15" id="KW-0255">Endonuclease</keyword>